<keyword evidence="1" id="KW-0456">Lyase</keyword>
<gene>
    <name evidence="1" type="primary">xylJ_2</name>
    <name evidence="1" type="ORF">D791_00889</name>
</gene>
<dbReference type="Proteomes" id="UP000019464">
    <property type="component" value="Unassembled WGS sequence"/>
</dbReference>
<dbReference type="EMBL" id="AONB01000003">
    <property type="protein sequence ID" value="EXJ12007.1"/>
    <property type="molecule type" value="Genomic_DNA"/>
</dbReference>
<comment type="caution">
    <text evidence="1">The sequence shown here is derived from an EMBL/GenBank/DDBJ whole genome shotgun (WGS) entry which is preliminary data.</text>
</comment>
<proteinExistence type="predicted"/>
<reference evidence="2" key="1">
    <citation type="submission" date="2012-11" db="EMBL/GenBank/DDBJ databases">
        <authorList>
            <person name="Singh A."/>
            <person name="Pinnaka A.K."/>
            <person name="Vaidya B."/>
        </authorList>
    </citation>
    <scope>NUCLEOTIDE SEQUENCE [LARGE SCALE GENOMIC DNA]</scope>
    <source>
        <strain evidence="2">AK23</strain>
    </source>
</reference>
<dbReference type="AlphaFoldDB" id="W9V7D8"/>
<dbReference type="PATRIC" id="fig|1229521.3.peg.902"/>
<dbReference type="GO" id="GO:0016829">
    <property type="term" value="F:lyase activity"/>
    <property type="evidence" value="ECO:0007669"/>
    <property type="project" value="UniProtKB-KW"/>
</dbReference>
<organism evidence="1 2">
    <name type="scientific">Nitrincola nitratireducens</name>
    <dbReference type="NCBI Taxonomy" id="1229521"/>
    <lineage>
        <taxon>Bacteria</taxon>
        <taxon>Pseudomonadati</taxon>
        <taxon>Pseudomonadota</taxon>
        <taxon>Gammaproteobacteria</taxon>
        <taxon>Oceanospirillales</taxon>
        <taxon>Oceanospirillaceae</taxon>
        <taxon>Nitrincola</taxon>
    </lineage>
</organism>
<evidence type="ECO:0000313" key="2">
    <source>
        <dbReference type="Proteomes" id="UP000019464"/>
    </source>
</evidence>
<reference evidence="1 2" key="2">
    <citation type="journal article" date="2015" name="Syst. Appl. Microbiol.">
        <title>Nitrincola nitratireducens sp. nov. isolated from a haloalkaline crater lake.</title>
        <authorList>
            <person name="Singh A."/>
            <person name="Vaidya B."/>
            <person name="Tanuku N.R."/>
            <person name="Pinnaka A.K."/>
        </authorList>
    </citation>
    <scope>NUCLEOTIDE SEQUENCE [LARGE SCALE GENOMIC DNA]</scope>
    <source>
        <strain evidence="1 2">AK23</strain>
    </source>
</reference>
<name>W9V7D8_9GAMM</name>
<accession>W9V7D8</accession>
<keyword evidence="2" id="KW-1185">Reference proteome</keyword>
<dbReference type="EC" id="4.2.-.-" evidence="1"/>
<evidence type="ECO:0000313" key="1">
    <source>
        <dbReference type="EMBL" id="EXJ12007.1"/>
    </source>
</evidence>
<sequence length="40" mass="4491">MPISTRLMQPRAEGEIAFILKKDLLGPVLPMPMSWPQLNA</sequence>
<protein>
    <submittedName>
        <fullName evidence="1">2-hydroxypent-2,4-dienoate hydratase</fullName>
        <ecNumber evidence="1">4.2.-.-</ecNumber>
    </submittedName>
</protein>